<feature type="region of interest" description="Disordered" evidence="6">
    <location>
        <begin position="1"/>
        <end position="23"/>
    </location>
</feature>
<feature type="compositionally biased region" description="Low complexity" evidence="6">
    <location>
        <begin position="8"/>
        <end position="21"/>
    </location>
</feature>
<sequence length="363" mass="37782">MTRPPGPTGSAGPTGSTELADPPGPAGLGAAVEAVRRAVGRRPGWWRRVNQLLVVVFVLALTAGLVLFLRDQDWTPVRALAQRLDPVQVGLVLGGALLVNSVGLLLGYHSWQALFVDLGAAVDRWTAARLFFVGFLAKFVPGRFVALPVLLRMGKEINVGAVRLAGVFGLSWVVVALTGMTVGLAAGPAVLDRATGWMLLAVLPLVALFVRPDLLNRGLAATARLLRRPPPQVSASRAGVRRAITTQSLSWVVSGHHLWLLAVTAGAPPLRSYLVCVAGFAAATVAGLLVMVVPDGLGVREAVLMVGLSTVMPVSVAAPVVLTSRLVCALSEVAVGAGGLLLAQYVHRRRLGPRGGADPALTG</sequence>
<keyword evidence="2" id="KW-1003">Cell membrane</keyword>
<feature type="transmembrane region" description="Helical" evidence="7">
    <location>
        <begin position="163"/>
        <end position="188"/>
    </location>
</feature>
<evidence type="ECO:0000313" key="8">
    <source>
        <dbReference type="EMBL" id="MEE6308153.1"/>
    </source>
</evidence>
<evidence type="ECO:0000256" key="5">
    <source>
        <dbReference type="ARBA" id="ARBA00023136"/>
    </source>
</evidence>
<gene>
    <name evidence="8" type="ORF">V1634_15095</name>
</gene>
<evidence type="ECO:0000256" key="1">
    <source>
        <dbReference type="ARBA" id="ARBA00004651"/>
    </source>
</evidence>
<name>A0ABU7SDX0_9ACTN</name>
<dbReference type="InterPro" id="IPR022791">
    <property type="entry name" value="L-PG_synthase/AglD"/>
</dbReference>
<keyword evidence="9" id="KW-1185">Reference proteome</keyword>
<feature type="transmembrane region" description="Helical" evidence="7">
    <location>
        <begin position="272"/>
        <end position="293"/>
    </location>
</feature>
<proteinExistence type="predicted"/>
<evidence type="ECO:0000256" key="2">
    <source>
        <dbReference type="ARBA" id="ARBA00022475"/>
    </source>
</evidence>
<dbReference type="EMBL" id="JAZGQL010000009">
    <property type="protein sequence ID" value="MEE6308153.1"/>
    <property type="molecule type" value="Genomic_DNA"/>
</dbReference>
<evidence type="ECO:0000256" key="7">
    <source>
        <dbReference type="SAM" id="Phobius"/>
    </source>
</evidence>
<feature type="transmembrane region" description="Helical" evidence="7">
    <location>
        <begin position="89"/>
        <end position="111"/>
    </location>
</feature>
<feature type="transmembrane region" description="Helical" evidence="7">
    <location>
        <begin position="194"/>
        <end position="210"/>
    </location>
</feature>
<keyword evidence="5 7" id="KW-0472">Membrane</keyword>
<evidence type="ECO:0000256" key="4">
    <source>
        <dbReference type="ARBA" id="ARBA00022989"/>
    </source>
</evidence>
<evidence type="ECO:0000256" key="3">
    <source>
        <dbReference type="ARBA" id="ARBA00022692"/>
    </source>
</evidence>
<feature type="transmembrane region" description="Helical" evidence="7">
    <location>
        <begin position="131"/>
        <end position="151"/>
    </location>
</feature>
<dbReference type="RefSeq" id="WP_331208443.1">
    <property type="nucleotide sequence ID" value="NZ_JAZGQL010000009.1"/>
</dbReference>
<evidence type="ECO:0000313" key="9">
    <source>
        <dbReference type="Proteomes" id="UP001339911"/>
    </source>
</evidence>
<feature type="transmembrane region" description="Helical" evidence="7">
    <location>
        <begin position="302"/>
        <end position="323"/>
    </location>
</feature>
<evidence type="ECO:0000256" key="6">
    <source>
        <dbReference type="SAM" id="MobiDB-lite"/>
    </source>
</evidence>
<feature type="transmembrane region" description="Helical" evidence="7">
    <location>
        <begin position="49"/>
        <end position="69"/>
    </location>
</feature>
<keyword evidence="4 7" id="KW-1133">Transmembrane helix</keyword>
<comment type="caution">
    <text evidence="8">The sequence shown here is derived from an EMBL/GenBank/DDBJ whole genome shotgun (WGS) entry which is preliminary data.</text>
</comment>
<protein>
    <submittedName>
        <fullName evidence="8">Lysylphosphatidylglycerol synthase domain-containing protein</fullName>
    </submittedName>
</protein>
<dbReference type="Pfam" id="PF03706">
    <property type="entry name" value="LPG_synthase_TM"/>
    <property type="match status" value="1"/>
</dbReference>
<organism evidence="8 9">
    <name type="scientific">Plantactinospora veratri</name>
    <dbReference type="NCBI Taxonomy" id="1436122"/>
    <lineage>
        <taxon>Bacteria</taxon>
        <taxon>Bacillati</taxon>
        <taxon>Actinomycetota</taxon>
        <taxon>Actinomycetes</taxon>
        <taxon>Micromonosporales</taxon>
        <taxon>Micromonosporaceae</taxon>
        <taxon>Plantactinospora</taxon>
    </lineage>
</organism>
<reference evidence="8 9" key="1">
    <citation type="submission" date="2024-01" db="EMBL/GenBank/DDBJ databases">
        <title>Genome insights into Plantactinospora veratri sp. nov.</title>
        <authorList>
            <person name="Wang L."/>
        </authorList>
    </citation>
    <scope>NUCLEOTIDE SEQUENCE [LARGE SCALE GENOMIC DNA]</scope>
    <source>
        <strain evidence="8 9">NEAU-FHS4</strain>
    </source>
</reference>
<keyword evidence="3 7" id="KW-0812">Transmembrane</keyword>
<comment type="subcellular location">
    <subcellularLocation>
        <location evidence="1">Cell membrane</location>
        <topology evidence="1">Multi-pass membrane protein</topology>
    </subcellularLocation>
</comment>
<accession>A0ABU7SDX0</accession>
<dbReference type="Proteomes" id="UP001339911">
    <property type="component" value="Unassembled WGS sequence"/>
</dbReference>